<feature type="domain" description="Polymerase/histidinol phosphatase N-terminal" evidence="12">
    <location>
        <begin position="4"/>
        <end position="71"/>
    </location>
</feature>
<evidence type="ECO:0000256" key="10">
    <source>
        <dbReference type="ARBA" id="ARBA00026073"/>
    </source>
</evidence>
<dbReference type="GO" id="GO:0008408">
    <property type="term" value="F:3'-5' exonuclease activity"/>
    <property type="evidence" value="ECO:0007669"/>
    <property type="project" value="InterPro"/>
</dbReference>
<dbReference type="Pfam" id="PF02811">
    <property type="entry name" value="PHP"/>
    <property type="match status" value="1"/>
</dbReference>
<dbReference type="InterPro" id="IPR004365">
    <property type="entry name" value="NA-bd_OB_tRNA"/>
</dbReference>
<dbReference type="AlphaFoldDB" id="A0AAU9D713"/>
<evidence type="ECO:0000256" key="4">
    <source>
        <dbReference type="ARBA" id="ARBA00019114"/>
    </source>
</evidence>
<dbReference type="Pfam" id="PF01336">
    <property type="entry name" value="tRNA_anti-codon"/>
    <property type="match status" value="1"/>
</dbReference>
<dbReference type="Gene3D" id="3.20.20.140">
    <property type="entry name" value="Metal-dependent hydrolases"/>
    <property type="match status" value="1"/>
</dbReference>
<dbReference type="RefSeq" id="WP_317694801.1">
    <property type="nucleotide sequence ID" value="NZ_AP026801.1"/>
</dbReference>
<dbReference type="InterPro" id="IPR004805">
    <property type="entry name" value="DnaE2/DnaE/PolC"/>
</dbReference>
<comment type="subcellular location">
    <subcellularLocation>
        <location evidence="1">Cytoplasm</location>
    </subcellularLocation>
</comment>
<dbReference type="GO" id="GO:0003676">
    <property type="term" value="F:nucleic acid binding"/>
    <property type="evidence" value="ECO:0007669"/>
    <property type="project" value="InterPro"/>
</dbReference>
<evidence type="ECO:0000256" key="9">
    <source>
        <dbReference type="ARBA" id="ARBA00025611"/>
    </source>
</evidence>
<dbReference type="CDD" id="cd07431">
    <property type="entry name" value="PHP_PolIIIA"/>
    <property type="match status" value="1"/>
</dbReference>
<evidence type="ECO:0000256" key="3">
    <source>
        <dbReference type="ARBA" id="ARBA00012417"/>
    </source>
</evidence>
<dbReference type="KEGG" id="xak:KIMC2_11140"/>
<evidence type="ECO:0000259" key="12">
    <source>
        <dbReference type="SMART" id="SM00481"/>
    </source>
</evidence>
<sequence>MNFVNLNTITCYSTLKSTIKIPELIQVAKKRGYWSLAITDFNVLHGTIQFYDQCIQNNLKPIIGMTLGTRGFSDMRIKLVLLAENKEGYKNLLKISTLINIDSNFQTLESLKDYYSGLTVIISPTENEIIESNFEKINEMIGKYRKLFSNLYLGYSPSLMNLSKMNIYEKIYQQKLLKIVYMDEVKYLNAEDEVALKILEAIDKQEKIDPEDPLLTVPGSHELKSASEVVNPEKGDLFDAVTNANNLAKELNVEIVKEKTELPHFKSSFDSSSKYLKHLVSQGLTELGKDQDPEYLKRVEYELKVIDEMGFADYFLIIWDIVNYANSADIQLGAGRGSAAGSLVSYTLGISKVDPIEYGLLFERFLNPARVNMPDIDLDVPDDKRGEIIKYLQQKYGRDNFAQIITFSTLGVKQGIRDCLRVFSADNKTVSRWINAVPHGLHVTLKQCYSESSEFQKLVNEDKFGRMLFSVLLKIEGLPRQPSIHAAGVVISENKLVDKIPLQEGANDILLTQYVYHDVEELGLLKIDILGLRNLTILKKMIDLVHKYDDPNFKVEQIDNKDPLTLKVFHDADTDGVFQFESDGLKRVLLKMDVESFNDIVATNALFRPGPMGQINTYIEHKKNKDTSYDPDLAPLKPIIDSTYGVIVYQEQVMQAANLMAGFPLSEADMLRRAMSKKNRALLDEYQTKFIDGAVQKGYSEKQAKKVYDLIEYFSNYGFNKSHSVAYSMLAFWLGYIKSHFPIHFFTVQLEYSLGDYTRLRNLINAAKRKNIRTISPEINTSIFNFTNDGKKIISGLVLIKDLRRDFIKEVVSKRFKYGSYKDLNDLLNRVDRRFLKDDNFLPLIRSGACDDFPGNRRELVENLKTSIDSIVFSQNNVNLFEQLKPRWDPYPDFSYDEKIEMEHELTGLYLNGSPFDEFKNLEKIYQPQKINQLQKGKKSWIFATIVKKQVIKDKNGKQMSFISLDDMEDVIEGVIFSDQYFEYSSQVIEGKKIAAFGQIRDRRGINFIINKMFLLKEASKTFNDEKLFVEVSEIDSKKMKILQQLFAKNHGLNPVYIVNNKTGQNVLLNPNSWVSMSEELYHELIQLVGNKHVIFQEKK</sequence>
<dbReference type="InterPro" id="IPR029460">
    <property type="entry name" value="DNAPol_HHH"/>
</dbReference>
<keyword evidence="8 13" id="KW-0239">DNA-directed DNA polymerase</keyword>
<keyword evidence="5" id="KW-0808">Transferase</keyword>
<evidence type="ECO:0000256" key="1">
    <source>
        <dbReference type="ARBA" id="ARBA00004496"/>
    </source>
</evidence>
<dbReference type="Pfam" id="PF14579">
    <property type="entry name" value="HHH_6"/>
    <property type="match status" value="1"/>
</dbReference>
<dbReference type="CDD" id="cd04485">
    <property type="entry name" value="DnaE_OBF"/>
    <property type="match status" value="1"/>
</dbReference>
<evidence type="ECO:0000256" key="11">
    <source>
        <dbReference type="ARBA" id="ARBA00049244"/>
    </source>
</evidence>
<gene>
    <name evidence="13" type="primary">dnaE</name>
    <name evidence="13" type="ORF">KIMC2_11140</name>
</gene>
<dbReference type="GO" id="GO:0006260">
    <property type="term" value="P:DNA replication"/>
    <property type="evidence" value="ECO:0007669"/>
    <property type="project" value="UniProtKB-KW"/>
</dbReference>
<evidence type="ECO:0000256" key="7">
    <source>
        <dbReference type="ARBA" id="ARBA00022705"/>
    </source>
</evidence>
<keyword evidence="6" id="KW-0548">Nucleotidyltransferase</keyword>
<comment type="subunit">
    <text evidence="10">DNA polymerase III contains a core (composed of alpha, epsilon and theta chains) that associates with a tau subunit. This core dimerizes to form the POLIII' complex. PolIII' associates with the gamma complex (composed of gamma, delta, delta', psi and chi chains) and with the beta chain to form the complete DNA polymerase III complex.</text>
</comment>
<dbReference type="PANTHER" id="PTHR32294">
    <property type="entry name" value="DNA POLYMERASE III SUBUNIT ALPHA"/>
    <property type="match status" value="1"/>
</dbReference>
<dbReference type="Gene3D" id="1.10.10.1600">
    <property type="entry name" value="Bacterial DNA polymerase III alpha subunit, thumb domain"/>
    <property type="match status" value="1"/>
</dbReference>
<dbReference type="InterPro" id="IPR040982">
    <property type="entry name" value="DNA_pol3_finger"/>
</dbReference>
<keyword evidence="7" id="KW-0235">DNA replication</keyword>
<dbReference type="Proteomes" id="UP001321804">
    <property type="component" value="Chromosome"/>
</dbReference>
<dbReference type="GO" id="GO:0003887">
    <property type="term" value="F:DNA-directed DNA polymerase activity"/>
    <property type="evidence" value="ECO:0007669"/>
    <property type="project" value="UniProtKB-KW"/>
</dbReference>
<evidence type="ECO:0000256" key="5">
    <source>
        <dbReference type="ARBA" id="ARBA00022679"/>
    </source>
</evidence>
<comment type="similarity">
    <text evidence="2">Belongs to the DNA polymerase type-C family. DnaE subfamily.</text>
</comment>
<dbReference type="SUPFAM" id="SSF89550">
    <property type="entry name" value="PHP domain-like"/>
    <property type="match status" value="1"/>
</dbReference>
<name>A0AAU9D713_9LACO</name>
<dbReference type="EMBL" id="AP026801">
    <property type="protein sequence ID" value="BDR56552.1"/>
    <property type="molecule type" value="Genomic_DNA"/>
</dbReference>
<dbReference type="Pfam" id="PF07733">
    <property type="entry name" value="DNA_pol3_alpha"/>
    <property type="match status" value="1"/>
</dbReference>
<evidence type="ECO:0000256" key="6">
    <source>
        <dbReference type="ARBA" id="ARBA00022695"/>
    </source>
</evidence>
<dbReference type="Pfam" id="PF17657">
    <property type="entry name" value="DNA_pol3_finger"/>
    <property type="match status" value="1"/>
</dbReference>
<dbReference type="PANTHER" id="PTHR32294:SF0">
    <property type="entry name" value="DNA POLYMERASE III SUBUNIT ALPHA"/>
    <property type="match status" value="1"/>
</dbReference>
<reference evidence="13 14" key="1">
    <citation type="journal article" date="2023" name="Microbiol. Spectr.">
        <title>Symbiosis of Carpenter Bees with Uncharacterized Lactic Acid Bacteria Showing NAD Auxotrophy.</title>
        <authorList>
            <person name="Kawasaki S."/>
            <person name="Ozawa K."/>
            <person name="Mori T."/>
            <person name="Yamamoto A."/>
            <person name="Ito M."/>
            <person name="Ohkuma M."/>
            <person name="Sakamoto M."/>
            <person name="Matsutani M."/>
        </authorList>
    </citation>
    <scope>NUCLEOTIDE SEQUENCE [LARGE SCALE GENOMIC DNA]</scope>
    <source>
        <strain evidence="13 14">KimC2</strain>
    </source>
</reference>
<proteinExistence type="inferred from homology"/>
<comment type="function">
    <text evidence="9">DNA polymerase III is a complex, multichain enzyme responsible for most of the replicative synthesis in bacteria. This DNA polymerase also exhibits 3' to 5' exonuclease activity. The alpha chain is the DNA polymerase.</text>
</comment>
<protein>
    <recommendedName>
        <fullName evidence="4">DNA polymerase III subunit alpha</fullName>
        <ecNumber evidence="3">2.7.7.7</ecNumber>
    </recommendedName>
</protein>
<dbReference type="InterPro" id="IPR003141">
    <property type="entry name" value="Pol/His_phosphatase_N"/>
</dbReference>
<evidence type="ECO:0000313" key="13">
    <source>
        <dbReference type="EMBL" id="BDR56552.1"/>
    </source>
</evidence>
<keyword evidence="14" id="KW-1185">Reference proteome</keyword>
<dbReference type="InterPro" id="IPR016195">
    <property type="entry name" value="Pol/histidinol_Pase-like"/>
</dbReference>
<dbReference type="InterPro" id="IPR011708">
    <property type="entry name" value="DNA_pol3_alpha_NTPase_dom"/>
</dbReference>
<evidence type="ECO:0000313" key="14">
    <source>
        <dbReference type="Proteomes" id="UP001321804"/>
    </source>
</evidence>
<dbReference type="NCBIfam" id="TIGR00594">
    <property type="entry name" value="polc"/>
    <property type="match status" value="1"/>
</dbReference>
<dbReference type="GO" id="GO:0005737">
    <property type="term" value="C:cytoplasm"/>
    <property type="evidence" value="ECO:0007669"/>
    <property type="project" value="UniProtKB-SubCell"/>
</dbReference>
<dbReference type="InterPro" id="IPR041931">
    <property type="entry name" value="DNA_pol3_alpha_thumb_dom"/>
</dbReference>
<organism evidence="13 14">
    <name type="scientific">Xylocopilactobacillus apis</name>
    <dbReference type="NCBI Taxonomy" id="2932183"/>
    <lineage>
        <taxon>Bacteria</taxon>
        <taxon>Bacillati</taxon>
        <taxon>Bacillota</taxon>
        <taxon>Bacilli</taxon>
        <taxon>Lactobacillales</taxon>
        <taxon>Lactobacillaceae</taxon>
        <taxon>Xylocopilactobacillus</taxon>
    </lineage>
</organism>
<evidence type="ECO:0000256" key="8">
    <source>
        <dbReference type="ARBA" id="ARBA00022932"/>
    </source>
</evidence>
<accession>A0AAU9D713</accession>
<dbReference type="SMART" id="SM00481">
    <property type="entry name" value="POLIIIAc"/>
    <property type="match status" value="1"/>
</dbReference>
<comment type="catalytic activity">
    <reaction evidence="11">
        <text>DNA(n) + a 2'-deoxyribonucleoside 5'-triphosphate = DNA(n+1) + diphosphate</text>
        <dbReference type="Rhea" id="RHEA:22508"/>
        <dbReference type="Rhea" id="RHEA-COMP:17339"/>
        <dbReference type="Rhea" id="RHEA-COMP:17340"/>
        <dbReference type="ChEBI" id="CHEBI:33019"/>
        <dbReference type="ChEBI" id="CHEBI:61560"/>
        <dbReference type="ChEBI" id="CHEBI:173112"/>
        <dbReference type="EC" id="2.7.7.7"/>
    </reaction>
</comment>
<dbReference type="Gene3D" id="1.10.150.870">
    <property type="match status" value="1"/>
</dbReference>
<dbReference type="EC" id="2.7.7.7" evidence="3"/>
<evidence type="ECO:0000256" key="2">
    <source>
        <dbReference type="ARBA" id="ARBA00009496"/>
    </source>
</evidence>
<dbReference type="InterPro" id="IPR004013">
    <property type="entry name" value="PHP_dom"/>
</dbReference>